<dbReference type="Pfam" id="PF22960">
    <property type="entry name" value="WHD_UBR1"/>
    <property type="match status" value="1"/>
</dbReference>
<evidence type="ECO:0000313" key="13">
    <source>
        <dbReference type="EMBL" id="PRW21100.1"/>
    </source>
</evidence>
<evidence type="ECO:0000259" key="12">
    <source>
        <dbReference type="PROSITE" id="PS51157"/>
    </source>
</evidence>
<dbReference type="GO" id="GO:0016567">
    <property type="term" value="P:protein ubiquitination"/>
    <property type="evidence" value="ECO:0007669"/>
    <property type="project" value="UniProtKB-UniRule"/>
</dbReference>
<proteinExistence type="inferred from homology"/>
<dbReference type="Gene3D" id="1.10.10.2670">
    <property type="entry name" value="E3 ubiquitin-protein ligase"/>
    <property type="match status" value="1"/>
</dbReference>
<evidence type="ECO:0000256" key="9">
    <source>
        <dbReference type="PROSITE-ProRule" id="PRU00508"/>
    </source>
</evidence>
<feature type="region of interest" description="Disordered" evidence="11">
    <location>
        <begin position="1524"/>
        <end position="1548"/>
    </location>
</feature>
<dbReference type="STRING" id="3076.A0A2P6TEN7"/>
<dbReference type="EMBL" id="LHPG02000020">
    <property type="protein sequence ID" value="PRW21100.1"/>
    <property type="molecule type" value="Genomic_DNA"/>
</dbReference>
<dbReference type="GO" id="GO:0000151">
    <property type="term" value="C:ubiquitin ligase complex"/>
    <property type="evidence" value="ECO:0007669"/>
    <property type="project" value="TreeGrafter"/>
</dbReference>
<dbReference type="SUPFAM" id="SSF46785">
    <property type="entry name" value="Winged helix' DNA-binding domain"/>
    <property type="match status" value="1"/>
</dbReference>
<feature type="compositionally biased region" description="Low complexity" evidence="11">
    <location>
        <begin position="1017"/>
        <end position="1065"/>
    </location>
</feature>
<feature type="compositionally biased region" description="Acidic residues" evidence="11">
    <location>
        <begin position="1482"/>
        <end position="1495"/>
    </location>
</feature>
<dbReference type="InterPro" id="IPR003126">
    <property type="entry name" value="Znf_UBR"/>
</dbReference>
<evidence type="ECO:0000256" key="10">
    <source>
        <dbReference type="RuleBase" id="RU366018"/>
    </source>
</evidence>
<dbReference type="GO" id="GO:0016874">
    <property type="term" value="F:ligase activity"/>
    <property type="evidence" value="ECO:0007669"/>
    <property type="project" value="UniProtKB-KW"/>
</dbReference>
<protein>
    <recommendedName>
        <fullName evidence="10">E3 ubiquitin-protein ligase</fullName>
        <ecNumber evidence="10">2.3.2.27</ecNumber>
    </recommendedName>
</protein>
<feature type="region of interest" description="Disordered" evidence="11">
    <location>
        <begin position="1017"/>
        <end position="1116"/>
    </location>
</feature>
<dbReference type="PROSITE" id="PS51157">
    <property type="entry name" value="ZF_UBR"/>
    <property type="match status" value="1"/>
</dbReference>
<dbReference type="OrthoDB" id="514308at2759"/>
<keyword evidence="4 10" id="KW-0479">Metal-binding</keyword>
<evidence type="ECO:0000256" key="7">
    <source>
        <dbReference type="ARBA" id="ARBA00022833"/>
    </source>
</evidence>
<evidence type="ECO:0000256" key="8">
    <source>
        <dbReference type="ARBA" id="ARBA00046341"/>
    </source>
</evidence>
<accession>A0A2P6TEN7</accession>
<dbReference type="GO" id="GO:0008270">
    <property type="term" value="F:zinc ion binding"/>
    <property type="evidence" value="ECO:0007669"/>
    <property type="project" value="UniProtKB-UniRule"/>
</dbReference>
<dbReference type="Gene3D" id="2.10.110.30">
    <property type="match status" value="1"/>
</dbReference>
<dbReference type="Pfam" id="PF02207">
    <property type="entry name" value="zf-UBR"/>
    <property type="match status" value="1"/>
</dbReference>
<comment type="caution">
    <text evidence="13">The sequence shown here is derived from an EMBL/GenBank/DDBJ whole genome shotgun (WGS) entry which is preliminary data.</text>
</comment>
<feature type="domain" description="UBR-type" evidence="12">
    <location>
        <begin position="72"/>
        <end position="143"/>
    </location>
</feature>
<dbReference type="InterPro" id="IPR036390">
    <property type="entry name" value="WH_DNA-bd_sf"/>
</dbReference>
<dbReference type="InterPro" id="IPR044046">
    <property type="entry name" value="E3_ligase_UBR-like_C"/>
</dbReference>
<evidence type="ECO:0000256" key="6">
    <source>
        <dbReference type="ARBA" id="ARBA00022786"/>
    </source>
</evidence>
<dbReference type="CDD" id="cd19673">
    <property type="entry name" value="UBR-box_UBR3"/>
    <property type="match status" value="1"/>
</dbReference>
<evidence type="ECO:0000256" key="3">
    <source>
        <dbReference type="ARBA" id="ARBA00022679"/>
    </source>
</evidence>
<dbReference type="PANTHER" id="PTHR21497">
    <property type="entry name" value="UBIQUITIN LIGASE E3 ALPHA-RELATED"/>
    <property type="match status" value="1"/>
</dbReference>
<feature type="region of interest" description="Disordered" evidence="11">
    <location>
        <begin position="1481"/>
        <end position="1503"/>
    </location>
</feature>
<evidence type="ECO:0000256" key="4">
    <source>
        <dbReference type="ARBA" id="ARBA00022723"/>
    </source>
</evidence>
<dbReference type="PANTHER" id="PTHR21497:SF24">
    <property type="entry name" value="E3 UBIQUITIN-PROTEIN LIGASE UBR1"/>
    <property type="match status" value="1"/>
</dbReference>
<dbReference type="Proteomes" id="UP000239899">
    <property type="component" value="Unassembled WGS sequence"/>
</dbReference>
<dbReference type="SMART" id="SM00396">
    <property type="entry name" value="ZnF_UBR1"/>
    <property type="match status" value="1"/>
</dbReference>
<organism evidence="13 14">
    <name type="scientific">Chlorella sorokiniana</name>
    <name type="common">Freshwater green alga</name>
    <dbReference type="NCBI Taxonomy" id="3076"/>
    <lineage>
        <taxon>Eukaryota</taxon>
        <taxon>Viridiplantae</taxon>
        <taxon>Chlorophyta</taxon>
        <taxon>core chlorophytes</taxon>
        <taxon>Trebouxiophyceae</taxon>
        <taxon>Chlorellales</taxon>
        <taxon>Chlorellaceae</taxon>
        <taxon>Chlorella clade</taxon>
        <taxon>Chlorella</taxon>
    </lineage>
</organism>
<evidence type="ECO:0000256" key="11">
    <source>
        <dbReference type="SAM" id="MobiDB-lite"/>
    </source>
</evidence>
<evidence type="ECO:0000313" key="14">
    <source>
        <dbReference type="Proteomes" id="UP000239899"/>
    </source>
</evidence>
<evidence type="ECO:0000256" key="1">
    <source>
        <dbReference type="ARBA" id="ARBA00000900"/>
    </source>
</evidence>
<dbReference type="InterPro" id="IPR039164">
    <property type="entry name" value="UBR1-like"/>
</dbReference>
<sequence length="1893" mass="198722">MRPAPAAAPLPPRAGEALFNAISGMTAETWADPAQLQDTLRRSEGLLCALHAGCSGLGAYVQLLTGGAGHGGPCTSVWTAGTIAYRCRTCGLSPSAAVCVDCFRASDHEGHDYVMYTSDAGGCCDCGDMSSWRPQGCCPRHRPPGEGGHGAAEEAQLPPADDVVARGVVGCALAALQLALEGSQAAEEQPGYPSRDQRKAAALLIMRWLVQLGQAPALRGIICQELQASALASAAINAAAALVATPGLPREAAAVARMLQQQREVLLGSLGTVLPMPGAQDAIYEAHRPLPNLGSEAGYYSLLYWQLSTLLLLDGNLVEELATLQILLLYSTPFKEVFGETLLAFYPHIGALGKRHAVTKALDRLTVQVFHLEETTLALTQKANLLKVLLTSLLDALRRGLGDTGRLEGDSPVMTGRLYLRIAADLHMCLSHPAVVLALLAGPQSALFSSHFLEVLRLIEGASPFRRKLGDHVLYESEAWINMVQVEVHMMHMLVQGATHTLLKAAEAGTVAPGTAATALVFGAQHTLEAVAAAAGQMQVAEEPHTFWPSVLQGQSTISAHIPLERLASTFLAGLLHLAHTSGSNAAYLSALHAALDGGGGLDALEAAARHWQMCGLAAERVTAWMSQIRQRLWVRNGQQLLRLEAFYNSPYWSDHGLDCDLLSMQAWLATTPNLSRSLGFLTVDSGAVHLLKASALPTLAEAARMLQVAHESQELLRCAADWLRLLVILLRERSVWHPTYSPLLLRRAIVHILAAGSRSHSEVGDELPYELAHSAHFDEILGEVADYMPPTAAATGRYSLKRACWREFDPYYPHYTRRDLQSALHLAQEGGTWQPEWQLQQGLPPLPLPMVGLQRMLHHLLRIVWASLLLACIDGSTAGDSGAGGGGASGGAAEDSALAATNLLCMAVQRKRADLAALLAGEAAAPGAPPLPESWRSPLRFRSKCEEHLAGSSPARPGILYLLRVLAGAERWVDGSRREASWELQRCAAAAATETVALLAEARQAAPEWQAPVEQLAAEPAAAEGEPAAAAEAPGSSRAPAAAEPAAGGEAAAAAEDQEQASPSSDAAARKKAAAKARQQQMLARMRAQQAKAAAALLEASSEEEAEGEAAAVGEGPTDMAVDARGAAAAAAGTASAQQPALPAHHPAAWEAHPGGECALCKSGSDTAPLGFVAQMQVTLLPTLAAADPATPLTPEHPGVCGGAVGAAAEGQDAPPAFPLGGAGPRLSVFDRQPSLHLLCCSHMLHASCLDSYRASWRHRIAQGQFVEGFQLLQASPAAGEYLCPICRRLGNCLLPAAAPPQSDSPPQAVQQPAAPLSSAEALAQLQQLLQAGPENWAAAPATSSGELRQRWQEAQAQGGAGPGIDVSLQLVPRFGSQAAGVMALAQDARAAASKWLSQQHRALDWLQQRAAKRLPSEPLWDIPVEAGPLPPSPGSAQPAQTLQAALQQLLENAAAGAGPQGADFEAIGAIAEVAAAVAEAMEEEQEGSSDEEAAAAPAEVAAGGGGVPALFQQLEQQALARADDMAMQQPPQPPPAAVGPERAMNQHTQRLWRLSPPAAAGSLLWSLLGSGVVQWEVANRDPAGAPSAEVAAAHWHALQSLTQLAAAASLPASAHSAALEALQQLAGGSLQSTPESFGAALDLPAALVPGMQQLQVAPSSSAYLPNQDPFALLLTLLPALLSRPDSGAAEDSLTVLQSPAAGALAPPAGPPVWQLPSTMQLSVHAAQRQWAVAVPPLPPAPKLLQLPTSYQGWYLSLGNRSCSVCSGTPSEPALCLRCGAVVCCNGRRCMGPARQGMCYTHSLACGGGTCCFFLVKNTRLLVIRKNRATFLASPYVDSHGEEDPRLQRGKPLSLHAERLRHLVQLWRSSALDYDSHVLHAANHRNEPASVY</sequence>
<gene>
    <name evidence="13" type="ORF">C2E21_8534</name>
</gene>
<keyword evidence="6 10" id="KW-0833">Ubl conjugation pathway</keyword>
<dbReference type="GO" id="GO:0071596">
    <property type="term" value="P:ubiquitin-dependent protein catabolic process via the N-end rule pathway"/>
    <property type="evidence" value="ECO:0007669"/>
    <property type="project" value="UniProtKB-UniRule"/>
</dbReference>
<feature type="zinc finger region" description="UBR-type" evidence="9">
    <location>
        <begin position="72"/>
        <end position="143"/>
    </location>
</feature>
<name>A0A2P6TEN7_CHLSO</name>
<dbReference type="InterPro" id="IPR055194">
    <property type="entry name" value="UBR1-like_WH"/>
</dbReference>
<comment type="function">
    <text evidence="10">Ubiquitin ligase protein which is a component of the N-end rule pathway. Recognizes and binds to proteins bearing specific N-terminal residues that are destabilizing according to the N-end rule, leading to their ubiquitination and subsequent degradation.</text>
</comment>
<dbReference type="FunFam" id="2.10.110.30:FF:000002">
    <property type="entry name" value="Putative e3 ubiquitin-protein ligase ubr3"/>
    <property type="match status" value="1"/>
</dbReference>
<reference evidence="13 14" key="1">
    <citation type="journal article" date="2018" name="Plant J.">
        <title>Genome sequences of Chlorella sorokiniana UTEX 1602 and Micractinium conductrix SAG 241.80: implications to maltose excretion by a green alga.</title>
        <authorList>
            <person name="Arriola M.B."/>
            <person name="Velmurugan N."/>
            <person name="Zhang Y."/>
            <person name="Plunkett M.H."/>
            <person name="Hondzo H."/>
            <person name="Barney B.M."/>
        </authorList>
    </citation>
    <scope>NUCLEOTIDE SEQUENCE [LARGE SCALE GENOMIC DNA]</scope>
    <source>
        <strain evidence="14">UTEX 1602</strain>
    </source>
</reference>
<dbReference type="EC" id="2.3.2.27" evidence="10"/>
<keyword evidence="14" id="KW-1185">Reference proteome</keyword>
<comment type="catalytic activity">
    <reaction evidence="1 10">
        <text>S-ubiquitinyl-[E2 ubiquitin-conjugating enzyme]-L-cysteine + [acceptor protein]-L-lysine = [E2 ubiquitin-conjugating enzyme]-L-cysteine + N(6)-ubiquitinyl-[acceptor protein]-L-lysine.</text>
        <dbReference type="EC" id="2.3.2.27"/>
    </reaction>
</comment>
<keyword evidence="5 10" id="KW-0863">Zinc-finger</keyword>
<keyword evidence="7 10" id="KW-0862">Zinc</keyword>
<dbReference type="UniPathway" id="UPA00143"/>
<dbReference type="InterPro" id="IPR042065">
    <property type="entry name" value="E3_ELL-like"/>
</dbReference>
<keyword evidence="3 10" id="KW-0808">Transferase</keyword>
<evidence type="ECO:0000256" key="5">
    <source>
        <dbReference type="ARBA" id="ARBA00022771"/>
    </source>
</evidence>
<dbReference type="GO" id="GO:0005737">
    <property type="term" value="C:cytoplasm"/>
    <property type="evidence" value="ECO:0007669"/>
    <property type="project" value="TreeGrafter"/>
</dbReference>
<dbReference type="Pfam" id="PF18995">
    <property type="entry name" value="PRT6_C"/>
    <property type="match status" value="1"/>
</dbReference>
<comment type="similarity">
    <text evidence="8 10">Belongs to the E3 ubiquitin-protein ligase UBR1-like family.</text>
</comment>
<comment type="pathway">
    <text evidence="2 10">Protein modification; protein ubiquitination.</text>
</comment>
<feature type="compositionally biased region" description="Low complexity" evidence="11">
    <location>
        <begin position="1077"/>
        <end position="1101"/>
    </location>
</feature>
<dbReference type="GO" id="GO:0061630">
    <property type="term" value="F:ubiquitin protein ligase activity"/>
    <property type="evidence" value="ECO:0007669"/>
    <property type="project" value="UniProtKB-UniRule"/>
</dbReference>
<evidence type="ECO:0000256" key="2">
    <source>
        <dbReference type="ARBA" id="ARBA00004906"/>
    </source>
</evidence>